<proteinExistence type="predicted"/>
<evidence type="ECO:0000313" key="2">
    <source>
        <dbReference type="EMBL" id="CRK33158.1"/>
    </source>
</evidence>
<organism evidence="2 3">
    <name type="scientific">Verticillium longisporum</name>
    <name type="common">Verticillium dahliae var. longisporum</name>
    <dbReference type="NCBI Taxonomy" id="100787"/>
    <lineage>
        <taxon>Eukaryota</taxon>
        <taxon>Fungi</taxon>
        <taxon>Dikarya</taxon>
        <taxon>Ascomycota</taxon>
        <taxon>Pezizomycotina</taxon>
        <taxon>Sordariomycetes</taxon>
        <taxon>Hypocreomycetidae</taxon>
        <taxon>Glomerellales</taxon>
        <taxon>Plectosphaerellaceae</taxon>
        <taxon>Verticillium</taxon>
    </lineage>
</organism>
<sequence>ARADIRAGPQGVRGPREGRPGPRQGAGQV</sequence>
<evidence type="ECO:0000256" key="1">
    <source>
        <dbReference type="SAM" id="MobiDB-lite"/>
    </source>
</evidence>
<name>A0A0G4MFV0_VERLO</name>
<feature type="non-terminal residue" evidence="2">
    <location>
        <position position="1"/>
    </location>
</feature>
<gene>
    <name evidence="2" type="ORF">BN1708_019209</name>
</gene>
<reference evidence="2 3" key="1">
    <citation type="submission" date="2015-05" db="EMBL/GenBank/DDBJ databases">
        <authorList>
            <person name="Wang D.B."/>
            <person name="Wang M."/>
        </authorList>
    </citation>
    <scope>NUCLEOTIDE SEQUENCE [LARGE SCALE GENOMIC DNA]</scope>
    <source>
        <strain evidence="2">VL1</strain>
    </source>
</reference>
<accession>A0A0G4MFV0</accession>
<feature type="region of interest" description="Disordered" evidence="1">
    <location>
        <begin position="1"/>
        <end position="29"/>
    </location>
</feature>
<dbReference type="Proteomes" id="UP000044602">
    <property type="component" value="Unassembled WGS sequence"/>
</dbReference>
<dbReference type="AlphaFoldDB" id="A0A0G4MFV0"/>
<dbReference type="EMBL" id="CVQH01022480">
    <property type="protein sequence ID" value="CRK33158.1"/>
    <property type="molecule type" value="Genomic_DNA"/>
</dbReference>
<evidence type="ECO:0000313" key="3">
    <source>
        <dbReference type="Proteomes" id="UP000044602"/>
    </source>
</evidence>
<keyword evidence="3" id="KW-1185">Reference proteome</keyword>
<protein>
    <submittedName>
        <fullName evidence="2">Uncharacterized protein</fullName>
    </submittedName>
</protein>